<evidence type="ECO:0000256" key="6">
    <source>
        <dbReference type="RuleBase" id="RU004178"/>
    </source>
</evidence>
<protein>
    <recommendedName>
        <fullName evidence="2 5">Glycylpeptide N-tetradecanoyltransferase</fullName>
        <ecNumber evidence="2 5">2.3.1.97</ecNumber>
    </recommendedName>
</protein>
<gene>
    <name evidence="9" type="ORF">HPHI1048_LOCUS12403</name>
</gene>
<comment type="catalytic activity">
    <reaction evidence="5">
        <text>N-terminal glycyl-[protein] + tetradecanoyl-CoA = N-tetradecanoylglycyl-[protein] + CoA + H(+)</text>
        <dbReference type="Rhea" id="RHEA:15521"/>
        <dbReference type="Rhea" id="RHEA-COMP:12666"/>
        <dbReference type="Rhea" id="RHEA-COMP:12667"/>
        <dbReference type="ChEBI" id="CHEBI:15378"/>
        <dbReference type="ChEBI" id="CHEBI:57287"/>
        <dbReference type="ChEBI" id="CHEBI:57385"/>
        <dbReference type="ChEBI" id="CHEBI:64723"/>
        <dbReference type="ChEBI" id="CHEBI:133050"/>
        <dbReference type="EC" id="2.3.1.97"/>
    </reaction>
</comment>
<dbReference type="EC" id="2.3.1.97" evidence="2 5"/>
<accession>A0A7S0EL11</accession>
<comment type="function">
    <text evidence="5">Adds a myristoyl group to the N-terminal glycine residue of certain cellular proteins.</text>
</comment>
<dbReference type="FunFam" id="3.40.630.170:FF:000001">
    <property type="entry name" value="Glycylpeptide N-tetradecanoyltransferase"/>
    <property type="match status" value="1"/>
</dbReference>
<dbReference type="GO" id="GO:0005737">
    <property type="term" value="C:cytoplasm"/>
    <property type="evidence" value="ECO:0007669"/>
    <property type="project" value="TreeGrafter"/>
</dbReference>
<dbReference type="SUPFAM" id="SSF55729">
    <property type="entry name" value="Acyl-CoA N-acyltransferases (Nat)"/>
    <property type="match status" value="2"/>
</dbReference>
<dbReference type="InterPro" id="IPR016181">
    <property type="entry name" value="Acyl_CoA_acyltransferase"/>
</dbReference>
<proteinExistence type="inferred from homology"/>
<name>A0A7S0EL11_9CRYP</name>
<dbReference type="InterPro" id="IPR022678">
    <property type="entry name" value="NMT_CS"/>
</dbReference>
<dbReference type="GO" id="GO:0004379">
    <property type="term" value="F:glycylpeptide N-tetradecanoyltransferase activity"/>
    <property type="evidence" value="ECO:0007669"/>
    <property type="project" value="UniProtKB-EC"/>
</dbReference>
<dbReference type="PROSITE" id="PS00976">
    <property type="entry name" value="NMT_2"/>
    <property type="match status" value="1"/>
</dbReference>
<dbReference type="Pfam" id="PF01233">
    <property type="entry name" value="NMT"/>
    <property type="match status" value="1"/>
</dbReference>
<sequence length="414" mass="47424">MDSNLLSQTIKNLNVSSGEDRAVPLIPMSDGKHAFWSTQPMRKPEERPETGGPIEPEDKEIRQEPYNLPAGFVWCTCDVLDEDVMRDVYTLLNENYVEDDDNLFRFDYSVPFLRWALTPPHYKAEWHVGVRTEKSGKLVGFITGIPATMRAWVQSFSTVEINFLCVHKKLRSKRLAPVLIKEVTRRVNCAGIFQAVYTAGAVLPTPVASCRYWHRSLNPKKLIEVGFSRLQPRMTMARTLKLYKLPEDIQMPGLRPIQKSDIPGVYRLLTAHLKKFQLASQFTEAEVEHWFSIQEGVVYCYVKQDPATKEISDMLSFYALPSTIIGNKQYPTLRAAYSFYNVATSVPFAQLMSEALIIAKQLDFDVFNALNILDNDEEILKELKFGIGDGRLQYYLYNWRCKDMQPSDVGLVLL</sequence>
<feature type="region of interest" description="Disordered" evidence="7">
    <location>
        <begin position="36"/>
        <end position="57"/>
    </location>
</feature>
<reference evidence="9" key="1">
    <citation type="submission" date="2021-01" db="EMBL/GenBank/DDBJ databases">
        <authorList>
            <person name="Corre E."/>
            <person name="Pelletier E."/>
            <person name="Niang G."/>
            <person name="Scheremetjew M."/>
            <person name="Finn R."/>
            <person name="Kale V."/>
            <person name="Holt S."/>
            <person name="Cochrane G."/>
            <person name="Meng A."/>
            <person name="Brown T."/>
            <person name="Cohen L."/>
        </authorList>
    </citation>
    <scope>NUCLEOTIDE SEQUENCE</scope>
    <source>
        <strain evidence="9">CCMP325</strain>
    </source>
</reference>
<dbReference type="Gene3D" id="3.40.630.170">
    <property type="match status" value="1"/>
</dbReference>
<dbReference type="PANTHER" id="PTHR11377">
    <property type="entry name" value="N-MYRISTOYL TRANSFERASE"/>
    <property type="match status" value="1"/>
</dbReference>
<dbReference type="InterPro" id="IPR000903">
    <property type="entry name" value="NMT"/>
</dbReference>
<feature type="domain" description="N-acetyltransferase" evidence="8">
    <location>
        <begin position="75"/>
        <end position="252"/>
    </location>
</feature>
<dbReference type="InterPro" id="IPR022676">
    <property type="entry name" value="NMT_N"/>
</dbReference>
<dbReference type="Pfam" id="PF02799">
    <property type="entry name" value="NMT_C"/>
    <property type="match status" value="1"/>
</dbReference>
<organism evidence="9">
    <name type="scientific">Hanusia phi</name>
    <dbReference type="NCBI Taxonomy" id="3032"/>
    <lineage>
        <taxon>Eukaryota</taxon>
        <taxon>Cryptophyceae</taxon>
        <taxon>Pyrenomonadales</taxon>
        <taxon>Geminigeraceae</taxon>
        <taxon>Hanusia</taxon>
    </lineage>
</organism>
<evidence type="ECO:0000259" key="8">
    <source>
        <dbReference type="PROSITE" id="PS51186"/>
    </source>
</evidence>
<dbReference type="InterPro" id="IPR022677">
    <property type="entry name" value="NMT_C"/>
</dbReference>
<evidence type="ECO:0000313" key="9">
    <source>
        <dbReference type="EMBL" id="CAD8487644.1"/>
    </source>
</evidence>
<evidence type="ECO:0000256" key="7">
    <source>
        <dbReference type="SAM" id="MobiDB-lite"/>
    </source>
</evidence>
<dbReference type="PROSITE" id="PS51186">
    <property type="entry name" value="GNAT"/>
    <property type="match status" value="1"/>
</dbReference>
<dbReference type="PROSITE" id="PS00975">
    <property type="entry name" value="NMT_1"/>
    <property type="match status" value="1"/>
</dbReference>
<keyword evidence="4 5" id="KW-0012">Acyltransferase</keyword>
<dbReference type="InterPro" id="IPR000182">
    <property type="entry name" value="GNAT_dom"/>
</dbReference>
<comment type="similarity">
    <text evidence="1 6">Belongs to the NMT family.</text>
</comment>
<evidence type="ECO:0000256" key="4">
    <source>
        <dbReference type="ARBA" id="ARBA00023315"/>
    </source>
</evidence>
<evidence type="ECO:0000256" key="3">
    <source>
        <dbReference type="ARBA" id="ARBA00022679"/>
    </source>
</evidence>
<dbReference type="AlphaFoldDB" id="A0A7S0EL11"/>
<dbReference type="EMBL" id="HBEO01018185">
    <property type="protein sequence ID" value="CAD8487644.1"/>
    <property type="molecule type" value="Transcribed_RNA"/>
</dbReference>
<dbReference type="PANTHER" id="PTHR11377:SF5">
    <property type="entry name" value="GLYCYLPEPTIDE N-TETRADECANOYLTRANSFERASE"/>
    <property type="match status" value="1"/>
</dbReference>
<keyword evidence="3 5" id="KW-0808">Transferase</keyword>
<evidence type="ECO:0000256" key="1">
    <source>
        <dbReference type="ARBA" id="ARBA00009469"/>
    </source>
</evidence>
<evidence type="ECO:0000256" key="5">
    <source>
        <dbReference type="RuleBase" id="RU000586"/>
    </source>
</evidence>
<dbReference type="PIRSF" id="PIRSF015892">
    <property type="entry name" value="N-myristl_transf"/>
    <property type="match status" value="1"/>
</dbReference>
<evidence type="ECO:0000256" key="2">
    <source>
        <dbReference type="ARBA" id="ARBA00012923"/>
    </source>
</evidence>